<accession>A0A0D0ITE5</accession>
<evidence type="ECO:0000313" key="1">
    <source>
        <dbReference type="EMBL" id="KIP62031.1"/>
    </source>
</evidence>
<keyword evidence="2" id="KW-1185">Reference proteome</keyword>
<dbReference type="RefSeq" id="WP_042519418.1">
    <property type="nucleotide sequence ID" value="NZ_JXQI01000018.1"/>
</dbReference>
<comment type="caution">
    <text evidence="1">The sequence shown here is derived from an EMBL/GenBank/DDBJ whole genome shotgun (WGS) entry which is preliminary data.</text>
</comment>
<dbReference type="OrthoDB" id="1071266at2"/>
<sequence>MNMVKVFIKGQEDKELSSFLRYYPTRIKNVGIDALFDRQTIFDFKDGCNQPQVAQFVAKELVRKFGRKIGKVVFSCVPASSQERNEERNKAFSALVCKLSGAIDGFSHVKVSGERSAVHGTKMKKEVRAKRLEESNTIEVDASFFRNKIVCVWDDVVTTGTSFCAYTAQLERVGAHVTNGIFLGKTSYRYVPTY</sequence>
<reference evidence="1 2" key="1">
    <citation type="submission" date="2015-01" db="EMBL/GenBank/DDBJ databases">
        <title>Comparative genomics of non-oral Prevotella species.</title>
        <authorList>
            <person name="Accetto T."/>
            <person name="Nograsek B."/>
            <person name="Avgustin G."/>
        </authorList>
    </citation>
    <scope>NUCLEOTIDE SEQUENCE [LARGE SCALE GENOMIC DNA]</scope>
    <source>
        <strain evidence="1 2">P5-119</strain>
    </source>
</reference>
<dbReference type="AlphaFoldDB" id="A0A0D0ITE5"/>
<protein>
    <submittedName>
        <fullName evidence="1">Ribonucleotide-diphosphate reductase subunit alpha</fullName>
    </submittedName>
</protein>
<evidence type="ECO:0000313" key="2">
    <source>
        <dbReference type="Proteomes" id="UP000032046"/>
    </source>
</evidence>
<dbReference type="Gene3D" id="3.40.50.2020">
    <property type="match status" value="1"/>
</dbReference>
<gene>
    <name evidence="1" type="ORF">ST44_07895</name>
</gene>
<organism evidence="1 2">
    <name type="scientific">Prevotella pectinovora</name>
    <dbReference type="NCBI Taxonomy" id="1602169"/>
    <lineage>
        <taxon>Bacteria</taxon>
        <taxon>Pseudomonadati</taxon>
        <taxon>Bacteroidota</taxon>
        <taxon>Bacteroidia</taxon>
        <taxon>Bacteroidales</taxon>
        <taxon>Prevotellaceae</taxon>
        <taxon>Prevotella</taxon>
    </lineage>
</organism>
<proteinExistence type="predicted"/>
<dbReference type="STRING" id="1602171.ST44_07895"/>
<dbReference type="SUPFAM" id="SSF53271">
    <property type="entry name" value="PRTase-like"/>
    <property type="match status" value="1"/>
</dbReference>
<dbReference type="Proteomes" id="UP000032046">
    <property type="component" value="Unassembled WGS sequence"/>
</dbReference>
<dbReference type="EMBL" id="JXQK01000059">
    <property type="protein sequence ID" value="KIP62031.1"/>
    <property type="molecule type" value="Genomic_DNA"/>
</dbReference>
<name>A0A0D0ITE5_9BACT</name>
<dbReference type="InterPro" id="IPR029057">
    <property type="entry name" value="PRTase-like"/>
</dbReference>